<name>A0ABW5A1E8_9BACL</name>
<comment type="caution">
    <text evidence="1">The sequence shown here is derived from an EMBL/GenBank/DDBJ whole genome shotgun (WGS) entry which is preliminary data.</text>
</comment>
<keyword evidence="2" id="KW-1185">Reference proteome</keyword>
<dbReference type="RefSeq" id="WP_386048708.1">
    <property type="nucleotide sequence ID" value="NZ_JBHUIO010000011.1"/>
</dbReference>
<organism evidence="1 2">
    <name type="scientific">Tumebacillus lipolyticus</name>
    <dbReference type="NCBI Taxonomy" id="1280370"/>
    <lineage>
        <taxon>Bacteria</taxon>
        <taxon>Bacillati</taxon>
        <taxon>Bacillota</taxon>
        <taxon>Bacilli</taxon>
        <taxon>Bacillales</taxon>
        <taxon>Alicyclobacillaceae</taxon>
        <taxon>Tumebacillus</taxon>
    </lineage>
</organism>
<sequence>MSLFAPMVAFDAEMMVSDDRIFAQHAFEKREVSGMREWISVVEL</sequence>
<protein>
    <submittedName>
        <fullName evidence="1">Uncharacterized protein</fullName>
    </submittedName>
</protein>
<evidence type="ECO:0000313" key="2">
    <source>
        <dbReference type="Proteomes" id="UP001597343"/>
    </source>
</evidence>
<reference evidence="2" key="1">
    <citation type="journal article" date="2019" name="Int. J. Syst. Evol. Microbiol.">
        <title>The Global Catalogue of Microorganisms (GCM) 10K type strain sequencing project: providing services to taxonomists for standard genome sequencing and annotation.</title>
        <authorList>
            <consortium name="The Broad Institute Genomics Platform"/>
            <consortium name="The Broad Institute Genome Sequencing Center for Infectious Disease"/>
            <person name="Wu L."/>
            <person name="Ma J."/>
        </authorList>
    </citation>
    <scope>NUCLEOTIDE SEQUENCE [LARGE SCALE GENOMIC DNA]</scope>
    <source>
        <strain evidence="2">CGMCC 1.13574</strain>
    </source>
</reference>
<dbReference type="Proteomes" id="UP001597343">
    <property type="component" value="Unassembled WGS sequence"/>
</dbReference>
<proteinExistence type="predicted"/>
<accession>A0ABW5A1E8</accession>
<dbReference type="EMBL" id="JBHUIO010000011">
    <property type="protein sequence ID" value="MFD2171690.1"/>
    <property type="molecule type" value="Genomic_DNA"/>
</dbReference>
<evidence type="ECO:0000313" key="1">
    <source>
        <dbReference type="EMBL" id="MFD2171690.1"/>
    </source>
</evidence>
<gene>
    <name evidence="1" type="ORF">ACFSOY_17145</name>
</gene>